<dbReference type="Proteomes" id="UP001498398">
    <property type="component" value="Unassembled WGS sequence"/>
</dbReference>
<feature type="region of interest" description="Disordered" evidence="1">
    <location>
        <begin position="12"/>
        <end position="109"/>
    </location>
</feature>
<keyword evidence="3" id="KW-1185">Reference proteome</keyword>
<proteinExistence type="predicted"/>
<organism evidence="2 3">
    <name type="scientific">Marasmiellus scandens</name>
    <dbReference type="NCBI Taxonomy" id="2682957"/>
    <lineage>
        <taxon>Eukaryota</taxon>
        <taxon>Fungi</taxon>
        <taxon>Dikarya</taxon>
        <taxon>Basidiomycota</taxon>
        <taxon>Agaricomycotina</taxon>
        <taxon>Agaricomycetes</taxon>
        <taxon>Agaricomycetidae</taxon>
        <taxon>Agaricales</taxon>
        <taxon>Marasmiineae</taxon>
        <taxon>Omphalotaceae</taxon>
        <taxon>Marasmiellus</taxon>
    </lineage>
</organism>
<accession>A0ABR1J6F3</accession>
<evidence type="ECO:0000313" key="3">
    <source>
        <dbReference type="Proteomes" id="UP001498398"/>
    </source>
</evidence>
<name>A0ABR1J6F3_9AGAR</name>
<evidence type="ECO:0000256" key="1">
    <source>
        <dbReference type="SAM" id="MobiDB-lite"/>
    </source>
</evidence>
<gene>
    <name evidence="2" type="ORF">VKT23_014002</name>
</gene>
<feature type="compositionally biased region" description="Acidic residues" evidence="1">
    <location>
        <begin position="1353"/>
        <end position="1391"/>
    </location>
</feature>
<sequence length="1391" mass="159195">MEIKCVCGRSFNEDRQLSNHQPKCPKRRQGKLVEDLARKAKRARLNTPPLLSQGQKQKKNNPGARREDKSVKRKAVESDLVQGSSSTLVPFLPPRTTPPTPPQAVESAADPEVDSLFDMDIDEPEPTFHDDTLPDVSMDNIRKPTTAVLFVPDTIPPADYSDITFSPDYSRNIWQSSLNAIQDMLDQFEQSGELFHLNFESSRVDNPYSLTFNLSEPVPVVDIFANGFPNFYDLFFPPPPEPPRQRRRRDDGIDVANIIGGRRTRKLPPRFEDFLPTSHSDVQQLKHPDSPVESVISSRISTPEPLFSPPISPAPLPAPFIKTKPNEFGLYRIFNSYFGCRSYPSRDPDASLDIHDVADAATFINQKMRAQPNPNRGFGNPVESLLPASNAENDDYTPFSSKESFQLMNWFYKSNSLSAQNLNNLVHGVLLNDFNIDNLPRNFDARRENRHLDEYIKSKTSPSDESGQPPHLTYGWKKSSVFIRLPCKGFKYPSEEQAPTFEVKDIWHRDILDILKFEVQSSAFYDHHLRAYKLIWNPGDGEPEQRVHGEAYTADRALEIEQELFNSIPPPPPTGPHIESVPLFIMLWSDSTHLAQFGSASLWPIYLSFGNISKYLRGSPKNFAAHHLAYICDLPKKLKDRYREIYGSDPTPEVWTHLKRDLIQAIWKLILNKKLVEAYESGIVAKYYPERCLMLCIKNLGVCLCGRCLITKDLVHEMGTPADMERRKQKRVDSIQLQNKIKKVRQLLFVKGKSITSKAVKDLLDPESLTASINAFSEQLFGLGLLRHKLEASDHMHEVELGELLRVLIHLIRLLEAYKKGELRSLLDQRYRAIPTFGTDTIRKFPEDSSSMKKMAAWNYEDLLQMHTDSTLASLRSATRILGESLRKFADVTCTAFDTKELPEETSARVRRAEKKAGAKGGKAKILTSKKSLKRKYNLNTPKLHALGYYPDDILYFGTTDSYSTRIGEYEHRRVKRLYQRTTKSKYQGQIANLTARERLIHDMSQKKALAPLIKSRKPPKSDISTGETLGHSDPTRQYHIGVSEKERIDLDKYLFQNSHDPALKDYIPKLKDHLLGRLLASEECIDYSDQDRQSLIIENDSIYRHRTTRFNYTTYDIRRNQDTVNPRTHPHILVLSEDLDHPYQYGRVIDIFHIKCRHRGPKSLNSLRIHTFNILFVRWFELDKNYQWGFQAKRLPRIYFPTSTSPSAFGFLDPARVIRGVHIMPAYSLGTTEALLPADSVARRIESGDEGEIEAADWNRYYVGIAADRDLFMRFRGGGIGHKSTWKYTQALEKQATQFDSHQVDDSISDQLLEHEQKIEVEVLEMAVEDDIEGDEIDIDDGKSDSQLMDKDESDMEVQELLDQDQLEPDTDSDGEYIEEGETAVDVDDE</sequence>
<protein>
    <submittedName>
        <fullName evidence="2">Uncharacterized protein</fullName>
    </submittedName>
</protein>
<comment type="caution">
    <text evidence="2">The sequence shown here is derived from an EMBL/GenBank/DDBJ whole genome shotgun (WGS) entry which is preliminary data.</text>
</comment>
<feature type="compositionally biased region" description="Basic and acidic residues" evidence="1">
    <location>
        <begin position="1341"/>
        <end position="1352"/>
    </location>
</feature>
<feature type="compositionally biased region" description="Basic and acidic residues" evidence="1">
    <location>
        <begin position="64"/>
        <end position="77"/>
    </location>
</feature>
<reference evidence="2 3" key="1">
    <citation type="submission" date="2024-01" db="EMBL/GenBank/DDBJ databases">
        <title>A draft genome for the cacao thread blight pathogen Marasmiellus scandens.</title>
        <authorList>
            <person name="Baruah I.K."/>
            <person name="Leung J."/>
            <person name="Bukari Y."/>
            <person name="Amoako-Attah I."/>
            <person name="Meinhardt L.W."/>
            <person name="Bailey B.A."/>
            <person name="Cohen S.P."/>
        </authorList>
    </citation>
    <scope>NUCLEOTIDE SEQUENCE [LARGE SCALE GENOMIC DNA]</scope>
    <source>
        <strain evidence="2 3">GH-19</strain>
    </source>
</reference>
<dbReference type="EMBL" id="JBANRG010000040">
    <property type="protein sequence ID" value="KAK7447744.1"/>
    <property type="molecule type" value="Genomic_DNA"/>
</dbReference>
<evidence type="ECO:0000313" key="2">
    <source>
        <dbReference type="EMBL" id="KAK7447744.1"/>
    </source>
</evidence>
<feature type="compositionally biased region" description="Pro residues" evidence="1">
    <location>
        <begin position="91"/>
        <end position="102"/>
    </location>
</feature>
<dbReference type="Pfam" id="PF18759">
    <property type="entry name" value="Plavaka"/>
    <property type="match status" value="1"/>
</dbReference>
<dbReference type="InterPro" id="IPR041078">
    <property type="entry name" value="Plavaka"/>
</dbReference>
<feature type="region of interest" description="Disordered" evidence="1">
    <location>
        <begin position="1016"/>
        <end position="1036"/>
    </location>
</feature>
<feature type="region of interest" description="Disordered" evidence="1">
    <location>
        <begin position="1337"/>
        <end position="1391"/>
    </location>
</feature>